<dbReference type="InterPro" id="IPR036424">
    <property type="entry name" value="UPP_synth-like_sf"/>
</dbReference>
<keyword evidence="1" id="KW-0808">Transferase</keyword>
<dbReference type="GO" id="GO:0016765">
    <property type="term" value="F:transferase activity, transferring alkyl or aryl (other than methyl) groups"/>
    <property type="evidence" value="ECO:0007669"/>
    <property type="project" value="InterPro"/>
</dbReference>
<sequence length="232" mass="26252">MGHRSLRYLCEHREVIRRLKARAKDRLRRAVATGGRTDNPEEVLAHVVIAGGTHKEWASFGASKWSRRLEEMVQAVEREGVQWLTVVPVCSGYEGNETCSDEDQKDLDDAIARAVRHVSGRVDVVVRSEPDGQKRFVEVVNHLRNDRDDMSSRATLSEVRLAKALLAPADVEPDLVLVLGPPTQLPTSLVWEMAYSELVFLDIGWNDLSEEHLLMAVDDYRRRNRRFGGIDA</sequence>
<proteinExistence type="predicted"/>
<evidence type="ECO:0000313" key="3">
    <source>
        <dbReference type="EMBL" id="CAB5059096.1"/>
    </source>
</evidence>
<evidence type="ECO:0000313" key="2">
    <source>
        <dbReference type="EMBL" id="CAB5011096.1"/>
    </source>
</evidence>
<evidence type="ECO:0000256" key="1">
    <source>
        <dbReference type="ARBA" id="ARBA00022679"/>
    </source>
</evidence>
<dbReference type="Gene3D" id="3.40.1180.10">
    <property type="entry name" value="Decaprenyl diphosphate synthase-like"/>
    <property type="match status" value="1"/>
</dbReference>
<dbReference type="EMBL" id="CAFBPN010000007">
    <property type="protein sequence ID" value="CAB5011096.1"/>
    <property type="molecule type" value="Genomic_DNA"/>
</dbReference>
<reference evidence="3" key="1">
    <citation type="submission" date="2020-05" db="EMBL/GenBank/DDBJ databases">
        <authorList>
            <person name="Chiriac C."/>
            <person name="Salcher M."/>
            <person name="Ghai R."/>
            <person name="Kavagutti S V."/>
        </authorList>
    </citation>
    <scope>NUCLEOTIDE SEQUENCE</scope>
</reference>
<protein>
    <submittedName>
        <fullName evidence="3">Unannotated protein</fullName>
    </submittedName>
</protein>
<dbReference type="SUPFAM" id="SSF64005">
    <property type="entry name" value="Undecaprenyl diphosphate synthase"/>
    <property type="match status" value="1"/>
</dbReference>
<dbReference type="AlphaFoldDB" id="A0A6J7U2G6"/>
<accession>A0A6J7U2G6</accession>
<gene>
    <name evidence="2" type="ORF">UFOPK4098_00292</name>
    <name evidence="3" type="ORF">UFOPK4347_00168</name>
</gene>
<dbReference type="Pfam" id="PF01255">
    <property type="entry name" value="Prenyltransf"/>
    <property type="match status" value="1"/>
</dbReference>
<dbReference type="InterPro" id="IPR001441">
    <property type="entry name" value="UPP_synth-like"/>
</dbReference>
<dbReference type="EMBL" id="CAFBQU010000002">
    <property type="protein sequence ID" value="CAB5059096.1"/>
    <property type="molecule type" value="Genomic_DNA"/>
</dbReference>
<name>A0A6J7U2G6_9ZZZZ</name>
<organism evidence="3">
    <name type="scientific">freshwater metagenome</name>
    <dbReference type="NCBI Taxonomy" id="449393"/>
    <lineage>
        <taxon>unclassified sequences</taxon>
        <taxon>metagenomes</taxon>
        <taxon>ecological metagenomes</taxon>
    </lineage>
</organism>